<keyword evidence="3" id="KW-1133">Transmembrane helix</keyword>
<keyword evidence="4" id="KW-0732">Signal</keyword>
<accession>L1MYH2</accession>
<keyword evidence="3" id="KW-0812">Transmembrane</keyword>
<feature type="transmembrane region" description="Helical" evidence="3">
    <location>
        <begin position="122"/>
        <end position="141"/>
    </location>
</feature>
<dbReference type="GO" id="GO:0000160">
    <property type="term" value="P:phosphorelay signal transduction system"/>
    <property type="evidence" value="ECO:0007669"/>
    <property type="project" value="InterPro"/>
</dbReference>
<dbReference type="RefSeq" id="WP_009161422.1">
    <property type="nucleotide sequence ID" value="NZ_KB290963.1"/>
</dbReference>
<keyword evidence="3" id="KW-0472">Membrane</keyword>
<dbReference type="OrthoDB" id="1025819at2"/>
<dbReference type="InterPro" id="IPR001867">
    <property type="entry name" value="OmpR/PhoB-type_DNA-bd"/>
</dbReference>
<dbReference type="InterPro" id="IPR016032">
    <property type="entry name" value="Sig_transdc_resp-reg_C-effctor"/>
</dbReference>
<evidence type="ECO:0000259" key="5">
    <source>
        <dbReference type="PROSITE" id="PS51755"/>
    </source>
</evidence>
<dbReference type="SUPFAM" id="SSF46894">
    <property type="entry name" value="C-terminal effector domain of the bipartite response regulators"/>
    <property type="match status" value="1"/>
</dbReference>
<proteinExistence type="predicted"/>
<feature type="signal peptide" evidence="4">
    <location>
        <begin position="1"/>
        <end position="20"/>
    </location>
</feature>
<evidence type="ECO:0000313" key="6">
    <source>
        <dbReference type="EMBL" id="EKX96160.1"/>
    </source>
</evidence>
<dbReference type="STRING" id="1127699.HMPREF9151_02562"/>
<dbReference type="GO" id="GO:0006355">
    <property type="term" value="P:regulation of DNA-templated transcription"/>
    <property type="evidence" value="ECO:0007669"/>
    <property type="project" value="InterPro"/>
</dbReference>
<evidence type="ECO:0000256" key="2">
    <source>
        <dbReference type="PROSITE-ProRule" id="PRU01091"/>
    </source>
</evidence>
<name>L1MYH2_9BACT</name>
<feature type="DNA-binding region" description="OmpR/PhoB-type" evidence="2">
    <location>
        <begin position="150"/>
        <end position="247"/>
    </location>
</feature>
<dbReference type="HOGENOM" id="CLU_080714_0_0_10"/>
<gene>
    <name evidence="6" type="ORF">HMPREF9151_02562</name>
</gene>
<keyword evidence="1 2" id="KW-0238">DNA-binding</keyword>
<dbReference type="AlphaFoldDB" id="L1MYH2"/>
<reference evidence="6 7" key="1">
    <citation type="submission" date="2012-05" db="EMBL/GenBank/DDBJ databases">
        <authorList>
            <person name="Weinstock G."/>
            <person name="Sodergren E."/>
            <person name="Lobos E.A."/>
            <person name="Fulton L."/>
            <person name="Fulton R."/>
            <person name="Courtney L."/>
            <person name="Fronick C."/>
            <person name="O'Laughlin M."/>
            <person name="Godfrey J."/>
            <person name="Wilson R.M."/>
            <person name="Miner T."/>
            <person name="Farmer C."/>
            <person name="Delehaunty K."/>
            <person name="Cordes M."/>
            <person name="Minx P."/>
            <person name="Tomlinson C."/>
            <person name="Chen J."/>
            <person name="Wollam A."/>
            <person name="Pepin K.H."/>
            <person name="Bhonagiri V."/>
            <person name="Zhang X."/>
            <person name="Suruliraj S."/>
            <person name="Warren W."/>
            <person name="Mitreva M."/>
            <person name="Mardis E.R."/>
            <person name="Wilson R.K."/>
        </authorList>
    </citation>
    <scope>NUCLEOTIDE SEQUENCE [LARGE SCALE GENOMIC DNA]</scope>
    <source>
        <strain evidence="6 7">F0055</strain>
    </source>
</reference>
<organism evidence="6 7">
    <name type="scientific">Hoylesella saccharolytica F0055</name>
    <dbReference type="NCBI Taxonomy" id="1127699"/>
    <lineage>
        <taxon>Bacteria</taxon>
        <taxon>Pseudomonadati</taxon>
        <taxon>Bacteroidota</taxon>
        <taxon>Bacteroidia</taxon>
        <taxon>Bacteroidales</taxon>
        <taxon>Prevotellaceae</taxon>
        <taxon>Hoylesella</taxon>
    </lineage>
</organism>
<evidence type="ECO:0000256" key="1">
    <source>
        <dbReference type="ARBA" id="ARBA00023125"/>
    </source>
</evidence>
<dbReference type="EMBL" id="AMEP01000164">
    <property type="protein sequence ID" value="EKX96160.1"/>
    <property type="molecule type" value="Genomic_DNA"/>
</dbReference>
<feature type="chain" id="PRO_5003954028" description="OmpR/PhoB-type domain-containing protein" evidence="4">
    <location>
        <begin position="21"/>
        <end position="249"/>
    </location>
</feature>
<protein>
    <recommendedName>
        <fullName evidence="5">OmpR/PhoB-type domain-containing protein</fullName>
    </recommendedName>
</protein>
<dbReference type="GO" id="GO:0003677">
    <property type="term" value="F:DNA binding"/>
    <property type="evidence" value="ECO:0007669"/>
    <property type="project" value="UniProtKB-UniRule"/>
</dbReference>
<dbReference type="PROSITE" id="PS51755">
    <property type="entry name" value="OMPR_PHOB"/>
    <property type="match status" value="1"/>
</dbReference>
<dbReference type="Proteomes" id="UP000010433">
    <property type="component" value="Unassembled WGS sequence"/>
</dbReference>
<keyword evidence="7" id="KW-1185">Reference proteome</keyword>
<comment type="caution">
    <text evidence="6">The sequence shown here is derived from an EMBL/GenBank/DDBJ whole genome shotgun (WGS) entry which is preliminary data.</text>
</comment>
<evidence type="ECO:0000313" key="7">
    <source>
        <dbReference type="Proteomes" id="UP000010433"/>
    </source>
</evidence>
<sequence length="249" mass="29141">MKPWSAVVVFVMLLFSSAVSEFCNYKTAERSIVCDLSQALDKTLKERTEGWITPDTIRIYRSHLRISALKSRASLSYCQRREPCDMICSDTMIWRTERRNVHCKGYANCSMVTVLGLSNQRLPLGLSFLAMLWGVCWMLYFRHYTSETIEGSLQLGTLHYVENSHCFYDSHCKPLHLTPMQQQLMELFVQKDNLQLGKKEICDALWPKKEDASETLHTLIRRLKRVIESRSNIRICCQRGRFYQLKIMH</sequence>
<feature type="domain" description="OmpR/PhoB-type" evidence="5">
    <location>
        <begin position="150"/>
        <end position="247"/>
    </location>
</feature>
<dbReference type="InterPro" id="IPR036388">
    <property type="entry name" value="WH-like_DNA-bd_sf"/>
</dbReference>
<dbReference type="Gene3D" id="1.10.10.10">
    <property type="entry name" value="Winged helix-like DNA-binding domain superfamily/Winged helix DNA-binding domain"/>
    <property type="match status" value="1"/>
</dbReference>
<dbReference type="Pfam" id="PF00486">
    <property type="entry name" value="Trans_reg_C"/>
    <property type="match status" value="1"/>
</dbReference>
<evidence type="ECO:0000256" key="4">
    <source>
        <dbReference type="SAM" id="SignalP"/>
    </source>
</evidence>
<dbReference type="PATRIC" id="fig|1127699.3.peg.2356"/>
<evidence type="ECO:0000256" key="3">
    <source>
        <dbReference type="SAM" id="Phobius"/>
    </source>
</evidence>